<feature type="domain" description="C2H2-type" evidence="10">
    <location>
        <begin position="3"/>
        <end position="30"/>
    </location>
</feature>
<dbReference type="PROSITE" id="PS50157">
    <property type="entry name" value="ZINC_FINGER_C2H2_2"/>
    <property type="match status" value="3"/>
</dbReference>
<accession>A0A0R3WC90</accession>
<dbReference type="PANTHER" id="PTHR16515:SF49">
    <property type="entry name" value="GASTRULA ZINC FINGER PROTEIN XLCGF49.1-LIKE-RELATED"/>
    <property type="match status" value="1"/>
</dbReference>
<dbReference type="GO" id="GO:0005634">
    <property type="term" value="C:nucleus"/>
    <property type="evidence" value="ECO:0007669"/>
    <property type="project" value="UniProtKB-SubCell"/>
</dbReference>
<name>A0A0R3WC90_TAEAS</name>
<protein>
    <submittedName>
        <fullName evidence="13">Zinc finger protein</fullName>
    </submittedName>
</protein>
<proteinExistence type="predicted"/>
<evidence type="ECO:0000256" key="7">
    <source>
        <dbReference type="ARBA" id="ARBA00023242"/>
    </source>
</evidence>
<keyword evidence="7" id="KW-0539">Nucleus</keyword>
<dbReference type="SMART" id="SM00355">
    <property type="entry name" value="ZnF_C2H2"/>
    <property type="match status" value="4"/>
</dbReference>
<dbReference type="OrthoDB" id="2687452at2759"/>
<feature type="region of interest" description="Disordered" evidence="9">
    <location>
        <begin position="249"/>
        <end position="272"/>
    </location>
</feature>
<organism evidence="13">
    <name type="scientific">Taenia asiatica</name>
    <name type="common">Asian tapeworm</name>
    <dbReference type="NCBI Taxonomy" id="60517"/>
    <lineage>
        <taxon>Eukaryota</taxon>
        <taxon>Metazoa</taxon>
        <taxon>Spiralia</taxon>
        <taxon>Lophotrochozoa</taxon>
        <taxon>Platyhelminthes</taxon>
        <taxon>Cestoda</taxon>
        <taxon>Eucestoda</taxon>
        <taxon>Cyclophyllidea</taxon>
        <taxon>Taeniidae</taxon>
        <taxon>Taenia</taxon>
    </lineage>
</organism>
<dbReference type="GO" id="GO:0008270">
    <property type="term" value="F:zinc ion binding"/>
    <property type="evidence" value="ECO:0007669"/>
    <property type="project" value="UniProtKB-KW"/>
</dbReference>
<evidence type="ECO:0000256" key="4">
    <source>
        <dbReference type="ARBA" id="ARBA00022771"/>
    </source>
</evidence>
<dbReference type="InterPro" id="IPR050331">
    <property type="entry name" value="Zinc_finger"/>
</dbReference>
<feature type="compositionally biased region" description="Polar residues" evidence="9">
    <location>
        <begin position="253"/>
        <end position="264"/>
    </location>
</feature>
<dbReference type="STRING" id="60517.A0A0R3WC90"/>
<reference evidence="11 12" key="2">
    <citation type="submission" date="2018-11" db="EMBL/GenBank/DDBJ databases">
        <authorList>
            <consortium name="Pathogen Informatics"/>
        </authorList>
    </citation>
    <scope>NUCLEOTIDE SEQUENCE [LARGE SCALE GENOMIC DNA]</scope>
</reference>
<evidence type="ECO:0000256" key="1">
    <source>
        <dbReference type="ARBA" id="ARBA00004123"/>
    </source>
</evidence>
<dbReference type="InterPro" id="IPR036236">
    <property type="entry name" value="Znf_C2H2_sf"/>
</dbReference>
<evidence type="ECO:0000313" key="11">
    <source>
        <dbReference type="EMBL" id="VDK39995.1"/>
    </source>
</evidence>
<feature type="domain" description="C2H2-type" evidence="10">
    <location>
        <begin position="160"/>
        <end position="187"/>
    </location>
</feature>
<dbReference type="Pfam" id="PF00096">
    <property type="entry name" value="zf-C2H2"/>
    <property type="match status" value="2"/>
</dbReference>
<evidence type="ECO:0000259" key="10">
    <source>
        <dbReference type="PROSITE" id="PS50157"/>
    </source>
</evidence>
<dbReference type="EMBL" id="UYRS01018769">
    <property type="protein sequence ID" value="VDK39995.1"/>
    <property type="molecule type" value="Genomic_DNA"/>
</dbReference>
<evidence type="ECO:0000256" key="2">
    <source>
        <dbReference type="ARBA" id="ARBA00022723"/>
    </source>
</evidence>
<reference evidence="13" key="1">
    <citation type="submission" date="2017-02" db="UniProtKB">
        <authorList>
            <consortium name="WormBaseParasite"/>
        </authorList>
    </citation>
    <scope>IDENTIFICATION</scope>
</reference>
<dbReference type="Gene3D" id="3.30.160.60">
    <property type="entry name" value="Classic Zinc Finger"/>
    <property type="match status" value="3"/>
</dbReference>
<dbReference type="FunFam" id="3.30.160.60:FF:001450">
    <property type="entry name" value="zinc finger protein 774"/>
    <property type="match status" value="1"/>
</dbReference>
<evidence type="ECO:0000256" key="8">
    <source>
        <dbReference type="PROSITE-ProRule" id="PRU00042"/>
    </source>
</evidence>
<evidence type="ECO:0000256" key="6">
    <source>
        <dbReference type="ARBA" id="ARBA00023125"/>
    </source>
</evidence>
<dbReference type="Proteomes" id="UP000282613">
    <property type="component" value="Unassembled WGS sequence"/>
</dbReference>
<dbReference type="PROSITE" id="PS00028">
    <property type="entry name" value="ZINC_FINGER_C2H2_1"/>
    <property type="match status" value="3"/>
</dbReference>
<keyword evidence="3" id="KW-0677">Repeat</keyword>
<comment type="subcellular location">
    <subcellularLocation>
        <location evidence="1">Nucleus</location>
    </subcellularLocation>
</comment>
<keyword evidence="6" id="KW-0238">DNA-binding</keyword>
<dbReference type="AlphaFoldDB" id="A0A0R3WC90"/>
<evidence type="ECO:0000313" key="12">
    <source>
        <dbReference type="Proteomes" id="UP000282613"/>
    </source>
</evidence>
<dbReference type="PANTHER" id="PTHR16515">
    <property type="entry name" value="PR DOMAIN ZINC FINGER PROTEIN"/>
    <property type="match status" value="1"/>
</dbReference>
<dbReference type="GO" id="GO:0010468">
    <property type="term" value="P:regulation of gene expression"/>
    <property type="evidence" value="ECO:0007669"/>
    <property type="project" value="TreeGrafter"/>
</dbReference>
<dbReference type="InterPro" id="IPR013087">
    <property type="entry name" value="Znf_C2H2_type"/>
</dbReference>
<dbReference type="SUPFAM" id="SSF57667">
    <property type="entry name" value="beta-beta-alpha zinc fingers"/>
    <property type="match status" value="2"/>
</dbReference>
<evidence type="ECO:0000313" key="13">
    <source>
        <dbReference type="WBParaSite" id="TASK_0000830901-mRNA-1"/>
    </source>
</evidence>
<keyword evidence="5" id="KW-0862">Zinc</keyword>
<gene>
    <name evidence="11" type="ORF">TASK_LOCUS8310</name>
</gene>
<keyword evidence="12" id="KW-1185">Reference proteome</keyword>
<sequence length="297" mass="33861">MAHICDICGASFNRPSRLIIHQRTHTGENMSLEKDLSSSASFQVSLWTKLHMSSASYSACRHVLWYSIQDSEKQSDRRFKCAKCDAAFTTNSKLERHQRRHHDLKCQLCENILTNTPLSKGINCVTGASASSLCPDSIERFENFIELRKHISKYHPNHKFICKICHHRFSRRAHLLEHELSHAPVEERRKFVCTDCSSVLPNPVAFTSKRGLVAHTRAVHSSEIRRFPCTQPSCPAILSTKHRCTRASAPVPSLTTSYQTNSKDGSQRPRRQKCVPLRDLQEPWETESQSSVIALLR</sequence>
<dbReference type="WBParaSite" id="TASK_0000830901-mRNA-1">
    <property type="protein sequence ID" value="TASK_0000830901-mRNA-1"/>
    <property type="gene ID" value="TASK_0000830901"/>
</dbReference>
<evidence type="ECO:0000256" key="3">
    <source>
        <dbReference type="ARBA" id="ARBA00022737"/>
    </source>
</evidence>
<keyword evidence="2" id="KW-0479">Metal-binding</keyword>
<feature type="domain" description="C2H2-type" evidence="10">
    <location>
        <begin position="79"/>
        <end position="106"/>
    </location>
</feature>
<keyword evidence="4 8" id="KW-0863">Zinc-finger</keyword>
<evidence type="ECO:0000256" key="5">
    <source>
        <dbReference type="ARBA" id="ARBA00022833"/>
    </source>
</evidence>
<dbReference type="GO" id="GO:0003677">
    <property type="term" value="F:DNA binding"/>
    <property type="evidence" value="ECO:0007669"/>
    <property type="project" value="UniProtKB-KW"/>
</dbReference>
<evidence type="ECO:0000256" key="9">
    <source>
        <dbReference type="SAM" id="MobiDB-lite"/>
    </source>
</evidence>